<proteinExistence type="inferred from homology"/>
<sequence length="222" mass="25586">MSCRPVENVPIPLSYPRELHQGLWGGEAVIKGYQHRGRNASLIPHWWVPSLHRTVLYSEVLDRWMELVVTQRAVQLVHDHHGLDMYLLKVGRYAVVLKTRACDIVSLLGLRIKREILLALARGSLWPDDPKRREELLKKYSEFIVPEEQVEWYGLTVGEAIKKLRVEQAAAGPPPPLKHQYRAELIEKLKFLRDNPETVSAPESDSWLSKMNPFASRTVEKT</sequence>
<dbReference type="EMBL" id="VIIS01001664">
    <property type="protein sequence ID" value="KAF0294745.1"/>
    <property type="molecule type" value="Genomic_DNA"/>
</dbReference>
<dbReference type="PANTHER" id="PTHR13528:SF2">
    <property type="entry name" value="LARGE RIBOSOMAL SUBUNIT PROTEIN BL28M"/>
    <property type="match status" value="1"/>
</dbReference>
<evidence type="ECO:0000313" key="7">
    <source>
        <dbReference type="Proteomes" id="UP000440578"/>
    </source>
</evidence>
<evidence type="ECO:0000256" key="3">
    <source>
        <dbReference type="ARBA" id="ARBA00023274"/>
    </source>
</evidence>
<name>A0A6A4VL15_AMPAM</name>
<comment type="caution">
    <text evidence="6">The sequence shown here is derived from an EMBL/GenBank/DDBJ whole genome shotgun (WGS) entry which is preliminary data.</text>
</comment>
<dbReference type="SUPFAM" id="SSF143800">
    <property type="entry name" value="L28p-like"/>
    <property type="match status" value="1"/>
</dbReference>
<evidence type="ECO:0000256" key="5">
    <source>
        <dbReference type="ARBA" id="ARBA00035538"/>
    </source>
</evidence>
<organism evidence="6 7">
    <name type="scientific">Amphibalanus amphitrite</name>
    <name type="common">Striped barnacle</name>
    <name type="synonym">Balanus amphitrite</name>
    <dbReference type="NCBI Taxonomy" id="1232801"/>
    <lineage>
        <taxon>Eukaryota</taxon>
        <taxon>Metazoa</taxon>
        <taxon>Ecdysozoa</taxon>
        <taxon>Arthropoda</taxon>
        <taxon>Crustacea</taxon>
        <taxon>Multicrustacea</taxon>
        <taxon>Cirripedia</taxon>
        <taxon>Thoracica</taxon>
        <taxon>Thoracicalcarea</taxon>
        <taxon>Balanomorpha</taxon>
        <taxon>Balanoidea</taxon>
        <taxon>Balanidae</taxon>
        <taxon>Amphibalaninae</taxon>
        <taxon>Amphibalanus</taxon>
    </lineage>
</organism>
<dbReference type="GO" id="GO:0003735">
    <property type="term" value="F:structural constituent of ribosome"/>
    <property type="evidence" value="ECO:0007669"/>
    <property type="project" value="InterPro"/>
</dbReference>
<dbReference type="InterPro" id="IPR026569">
    <property type="entry name" value="Ribosomal_bL28"/>
</dbReference>
<dbReference type="AlphaFoldDB" id="A0A6A4VL15"/>
<evidence type="ECO:0000256" key="4">
    <source>
        <dbReference type="ARBA" id="ARBA00035269"/>
    </source>
</evidence>
<evidence type="ECO:0000256" key="2">
    <source>
        <dbReference type="ARBA" id="ARBA00022980"/>
    </source>
</evidence>
<reference evidence="6 7" key="1">
    <citation type="submission" date="2019-07" db="EMBL/GenBank/DDBJ databases">
        <title>Draft genome assembly of a fouling barnacle, Amphibalanus amphitrite (Darwin, 1854): The first reference genome for Thecostraca.</title>
        <authorList>
            <person name="Kim W."/>
        </authorList>
    </citation>
    <scope>NUCLEOTIDE SEQUENCE [LARGE SCALE GENOMIC DNA]</scope>
    <source>
        <strain evidence="6">SNU_AA5</strain>
        <tissue evidence="6">Soma without cirri and trophi</tissue>
    </source>
</reference>
<evidence type="ECO:0000313" key="6">
    <source>
        <dbReference type="EMBL" id="KAF0294745.1"/>
    </source>
</evidence>
<evidence type="ECO:0000256" key="1">
    <source>
        <dbReference type="ARBA" id="ARBA00008760"/>
    </source>
</evidence>
<dbReference type="Proteomes" id="UP000440578">
    <property type="component" value="Unassembled WGS sequence"/>
</dbReference>
<keyword evidence="2 6" id="KW-0689">Ribosomal protein</keyword>
<dbReference type="GO" id="GO:0005762">
    <property type="term" value="C:mitochondrial large ribosomal subunit"/>
    <property type="evidence" value="ECO:0007669"/>
    <property type="project" value="TreeGrafter"/>
</dbReference>
<accession>A0A6A4VL15</accession>
<comment type="similarity">
    <text evidence="1">Belongs to the bacterial ribosomal protein bL28 family.</text>
</comment>
<dbReference type="InterPro" id="IPR034704">
    <property type="entry name" value="Ribosomal_bL28/bL31-like_sf"/>
</dbReference>
<dbReference type="PANTHER" id="PTHR13528">
    <property type="entry name" value="39S RIBOSOMAL PROTEIN L28, MITOCHONDRIAL"/>
    <property type="match status" value="1"/>
</dbReference>
<protein>
    <recommendedName>
        <fullName evidence="4">Large ribosomal subunit protein bL28m</fullName>
    </recommendedName>
    <alternativeName>
        <fullName evidence="5">39S ribosomal protein L28, mitochondrial</fullName>
    </alternativeName>
</protein>
<keyword evidence="3" id="KW-0687">Ribonucleoprotein</keyword>
<keyword evidence="7" id="KW-1185">Reference proteome</keyword>
<dbReference type="OrthoDB" id="361870at2759"/>
<gene>
    <name evidence="6" type="primary">mRpL28</name>
    <name evidence="6" type="ORF">FJT64_000721</name>
</gene>